<feature type="region of interest" description="Disordered" evidence="8">
    <location>
        <begin position="560"/>
        <end position="656"/>
    </location>
</feature>
<gene>
    <name evidence="10" type="ORF">DCAR_0520160</name>
</gene>
<reference evidence="10" key="2">
    <citation type="submission" date="2022-03" db="EMBL/GenBank/DDBJ databases">
        <title>Draft title - Genomic analysis of global carrot germplasm unveils the trajectory of domestication and the origin of high carotenoid orange carrot.</title>
        <authorList>
            <person name="Iorizzo M."/>
            <person name="Ellison S."/>
            <person name="Senalik D."/>
            <person name="Macko-Podgorni A."/>
            <person name="Grzebelus D."/>
            <person name="Bostan H."/>
            <person name="Rolling W."/>
            <person name="Curaba J."/>
            <person name="Simon P."/>
        </authorList>
    </citation>
    <scope>NUCLEOTIDE SEQUENCE</scope>
    <source>
        <tissue evidence="10">Leaf</tissue>
    </source>
</reference>
<dbReference type="SUPFAM" id="SSF56112">
    <property type="entry name" value="Protein kinase-like (PK-like)"/>
    <property type="match status" value="1"/>
</dbReference>
<comment type="similarity">
    <text evidence="1">Belongs to the protein kinase superfamily. CMGC Ser/Thr protein kinase family. MAP kinase subfamily.</text>
</comment>
<accession>A0AAF1AZS2</accession>
<dbReference type="InterPro" id="IPR000719">
    <property type="entry name" value="Prot_kinase_dom"/>
</dbReference>
<dbReference type="FunFam" id="3.30.200.20:FF:000046">
    <property type="entry name" value="Mitogen-activated protein kinase"/>
    <property type="match status" value="1"/>
</dbReference>
<feature type="binding site" evidence="7">
    <location>
        <position position="54"/>
    </location>
    <ligand>
        <name>ATP</name>
        <dbReference type="ChEBI" id="CHEBI:30616"/>
    </ligand>
</feature>
<keyword evidence="11" id="KW-1185">Reference proteome</keyword>
<keyword evidence="2" id="KW-0723">Serine/threonine-protein kinase</keyword>
<feature type="compositionally biased region" description="Polar residues" evidence="8">
    <location>
        <begin position="585"/>
        <end position="598"/>
    </location>
</feature>
<dbReference type="AlphaFoldDB" id="A0AAF1AZS2"/>
<dbReference type="PANTHER" id="PTHR24055">
    <property type="entry name" value="MITOGEN-ACTIVATED PROTEIN KINASE"/>
    <property type="match status" value="1"/>
</dbReference>
<evidence type="ECO:0000313" key="10">
    <source>
        <dbReference type="EMBL" id="WOH00785.1"/>
    </source>
</evidence>
<evidence type="ECO:0000256" key="6">
    <source>
        <dbReference type="ARBA" id="ARBA00022840"/>
    </source>
</evidence>
<dbReference type="PROSITE" id="PS50011">
    <property type="entry name" value="PROTEIN_KINASE_DOM"/>
    <property type="match status" value="1"/>
</dbReference>
<dbReference type="SMART" id="SM00220">
    <property type="entry name" value="S_TKc"/>
    <property type="match status" value="1"/>
</dbReference>
<evidence type="ECO:0000256" key="4">
    <source>
        <dbReference type="ARBA" id="ARBA00022741"/>
    </source>
</evidence>
<evidence type="ECO:0000259" key="9">
    <source>
        <dbReference type="PROSITE" id="PS50011"/>
    </source>
</evidence>
<evidence type="ECO:0000256" key="1">
    <source>
        <dbReference type="ARBA" id="ARBA00008832"/>
    </source>
</evidence>
<keyword evidence="5" id="KW-0418">Kinase</keyword>
<reference evidence="10" key="1">
    <citation type="journal article" date="2016" name="Nat. Genet.">
        <title>A high-quality carrot genome assembly provides new insights into carotenoid accumulation and asterid genome evolution.</title>
        <authorList>
            <person name="Iorizzo M."/>
            <person name="Ellison S."/>
            <person name="Senalik D."/>
            <person name="Zeng P."/>
            <person name="Satapoomin P."/>
            <person name="Huang J."/>
            <person name="Bowman M."/>
            <person name="Iovene M."/>
            <person name="Sanseverino W."/>
            <person name="Cavagnaro P."/>
            <person name="Yildiz M."/>
            <person name="Macko-Podgorni A."/>
            <person name="Moranska E."/>
            <person name="Grzebelus E."/>
            <person name="Grzebelus D."/>
            <person name="Ashrafi H."/>
            <person name="Zheng Z."/>
            <person name="Cheng S."/>
            <person name="Spooner D."/>
            <person name="Van Deynze A."/>
            <person name="Simon P."/>
        </authorList>
    </citation>
    <scope>NUCLEOTIDE SEQUENCE</scope>
    <source>
        <tissue evidence="10">Leaf</tissue>
    </source>
</reference>
<dbReference type="InterPro" id="IPR011009">
    <property type="entry name" value="Kinase-like_dom_sf"/>
</dbReference>
<evidence type="ECO:0000256" key="5">
    <source>
        <dbReference type="ARBA" id="ARBA00022777"/>
    </source>
</evidence>
<dbReference type="Proteomes" id="UP000077755">
    <property type="component" value="Chromosome 5"/>
</dbReference>
<dbReference type="PROSITE" id="PS00107">
    <property type="entry name" value="PROTEIN_KINASE_ATP"/>
    <property type="match status" value="1"/>
</dbReference>
<dbReference type="Gene3D" id="3.30.200.20">
    <property type="entry name" value="Phosphorylase Kinase, domain 1"/>
    <property type="match status" value="1"/>
</dbReference>
<dbReference type="GO" id="GO:0005524">
    <property type="term" value="F:ATP binding"/>
    <property type="evidence" value="ECO:0007669"/>
    <property type="project" value="UniProtKB-UniRule"/>
</dbReference>
<evidence type="ECO:0000256" key="3">
    <source>
        <dbReference type="ARBA" id="ARBA00022679"/>
    </source>
</evidence>
<dbReference type="InterPro" id="IPR050117">
    <property type="entry name" value="MAPK"/>
</dbReference>
<dbReference type="InterPro" id="IPR017441">
    <property type="entry name" value="Protein_kinase_ATP_BS"/>
</dbReference>
<feature type="compositionally biased region" description="Basic and acidic residues" evidence="8">
    <location>
        <begin position="619"/>
        <end position="629"/>
    </location>
</feature>
<feature type="domain" description="Protein kinase" evidence="9">
    <location>
        <begin position="25"/>
        <end position="316"/>
    </location>
</feature>
<organism evidence="10 11">
    <name type="scientific">Daucus carota subsp. sativus</name>
    <name type="common">Carrot</name>
    <dbReference type="NCBI Taxonomy" id="79200"/>
    <lineage>
        <taxon>Eukaryota</taxon>
        <taxon>Viridiplantae</taxon>
        <taxon>Streptophyta</taxon>
        <taxon>Embryophyta</taxon>
        <taxon>Tracheophyta</taxon>
        <taxon>Spermatophyta</taxon>
        <taxon>Magnoliopsida</taxon>
        <taxon>eudicotyledons</taxon>
        <taxon>Gunneridae</taxon>
        <taxon>Pentapetalae</taxon>
        <taxon>asterids</taxon>
        <taxon>campanulids</taxon>
        <taxon>Apiales</taxon>
        <taxon>Apiaceae</taxon>
        <taxon>Apioideae</taxon>
        <taxon>Scandiceae</taxon>
        <taxon>Daucinae</taxon>
        <taxon>Daucus</taxon>
        <taxon>Daucus sect. Daucus</taxon>
    </lineage>
</organism>
<protein>
    <recommendedName>
        <fullName evidence="9">Protein kinase domain-containing protein</fullName>
    </recommendedName>
</protein>
<keyword evidence="3" id="KW-0808">Transferase</keyword>
<keyword evidence="6 7" id="KW-0067">ATP-binding</keyword>
<evidence type="ECO:0000256" key="8">
    <source>
        <dbReference type="SAM" id="MobiDB-lite"/>
    </source>
</evidence>
<evidence type="ECO:0000256" key="2">
    <source>
        <dbReference type="ARBA" id="ARBA00022527"/>
    </source>
</evidence>
<dbReference type="Gene3D" id="1.10.510.10">
    <property type="entry name" value="Transferase(Phosphotransferase) domain 1"/>
    <property type="match status" value="1"/>
</dbReference>
<dbReference type="FunFam" id="1.10.510.10:FF:000624">
    <property type="entry name" value="Mitogen-activated protein kinase"/>
    <property type="match status" value="1"/>
</dbReference>
<evidence type="ECO:0000313" key="11">
    <source>
        <dbReference type="Proteomes" id="UP000077755"/>
    </source>
</evidence>
<proteinExistence type="inferred from homology"/>
<dbReference type="PROSITE" id="PS00108">
    <property type="entry name" value="PROTEIN_KINASE_ST"/>
    <property type="match status" value="1"/>
</dbReference>
<keyword evidence="4 7" id="KW-0547">Nucleotide-binding</keyword>
<dbReference type="GO" id="GO:0004674">
    <property type="term" value="F:protein serine/threonine kinase activity"/>
    <property type="evidence" value="ECO:0007669"/>
    <property type="project" value="UniProtKB-KW"/>
</dbReference>
<dbReference type="InterPro" id="IPR008271">
    <property type="entry name" value="Ser/Thr_kinase_AS"/>
</dbReference>
<evidence type="ECO:0000256" key="7">
    <source>
        <dbReference type="PROSITE-ProRule" id="PRU10141"/>
    </source>
</evidence>
<dbReference type="EMBL" id="CP093347">
    <property type="protein sequence ID" value="WOH00785.1"/>
    <property type="molecule type" value="Genomic_DNA"/>
</dbReference>
<sequence length="681" mass="77787">MRPGHPHTQLQKKDVLIGYADATRYKYLGYIGRGGYGMVYSAIDTHTNEKVAIKLLKDVFRDVPRAIQFLREVKLLRLLKHQNIVEIKSILVPPCSDDFNEVSVVFELMDFNLYDVIRLDDNLTAENHRWLMFQILCAMKFMHEANVYHLDLKPDNILVNTDLLTKVCDLGLSRVAFREPSAVWRYKGYVVAEPYRAPEISGLNNSKYPYAVDIWSIGCIFAEILTRKQLFPRTSLVHQLNLITDLLGTPSADTISGISNDRARKYLREMRIKSPVPFAVKFPNSDPLALQLLQKLLAFDPKDRPTAEQALAHKYFRSLSNAQSKASQSQLIKKQEFAFERCKSVTAIRKLMYHEMLEHHHPQLLRNYISQVPVCYVKIYYDPARRCYYYYHTMPLVRGGTSRPVTAQVRHDIFFQGTYNYDCFCHRPMTGEAYIQRRVTNAIQGNVLNTQWPSLCEPTARPQPVHLPYTYSSIVTGEFVPAPVQRPRLLNESSSRNVTGGFIQAHVQRPRLVHESSSRNVTGESVPYEVSPRPLFPCNASRPTMQENQDESVIEVGREVRESGGRNVSGVSAQNQVPRRPLIPSNASKPSMQVNQEKSVTEERNRESSLLGQLQDLNIKPDERNEDKQCSGLGQPHGSSSRFVTRESVRNQVTPQLVYPSNASAVKDWHGSESSECCNRR</sequence>
<dbReference type="Pfam" id="PF00069">
    <property type="entry name" value="Pkinase"/>
    <property type="match status" value="1"/>
</dbReference>
<name>A0AAF1AZS2_DAUCS</name>